<dbReference type="EMBL" id="HACG01048594">
    <property type="protein sequence ID" value="CEK95459.1"/>
    <property type="molecule type" value="Transcribed_RNA"/>
</dbReference>
<organism evidence="2">
    <name type="scientific">Arion vulgaris</name>
    <dbReference type="NCBI Taxonomy" id="1028688"/>
    <lineage>
        <taxon>Eukaryota</taxon>
        <taxon>Metazoa</taxon>
        <taxon>Spiralia</taxon>
        <taxon>Lophotrochozoa</taxon>
        <taxon>Mollusca</taxon>
        <taxon>Gastropoda</taxon>
        <taxon>Heterobranchia</taxon>
        <taxon>Euthyneura</taxon>
        <taxon>Panpulmonata</taxon>
        <taxon>Eupulmonata</taxon>
        <taxon>Stylommatophora</taxon>
        <taxon>Helicina</taxon>
        <taxon>Arionoidea</taxon>
        <taxon>Arionidae</taxon>
        <taxon>Arion</taxon>
    </lineage>
</organism>
<gene>
    <name evidence="2" type="primary">ORF207050</name>
    <name evidence="1" type="synonym">ORF207038</name>
</gene>
<reference evidence="2" key="1">
    <citation type="submission" date="2014-12" db="EMBL/GenBank/DDBJ databases">
        <title>Insight into the proteome of Arion vulgaris.</title>
        <authorList>
            <person name="Aradska J."/>
            <person name="Bulat T."/>
            <person name="Smidak R."/>
            <person name="Sarate P."/>
            <person name="Gangsoo J."/>
            <person name="Sialana F."/>
            <person name="Bilban M."/>
            <person name="Lubec G."/>
        </authorList>
    </citation>
    <scope>NUCLEOTIDE SEQUENCE</scope>
    <source>
        <tissue evidence="2">Skin</tissue>
    </source>
</reference>
<dbReference type="PROSITE" id="PS51257">
    <property type="entry name" value="PROKAR_LIPOPROTEIN"/>
    <property type="match status" value="1"/>
</dbReference>
<dbReference type="AlphaFoldDB" id="A0A0B7BSY1"/>
<dbReference type="EMBL" id="HACG01048596">
    <property type="protein sequence ID" value="CEK95461.1"/>
    <property type="molecule type" value="Transcribed_RNA"/>
</dbReference>
<proteinExistence type="predicted"/>
<evidence type="ECO:0000313" key="1">
    <source>
        <dbReference type="EMBL" id="CEK95459.1"/>
    </source>
</evidence>
<accession>A0A0B7BSY1</accession>
<feature type="non-terminal residue" evidence="2">
    <location>
        <position position="54"/>
    </location>
</feature>
<protein>
    <submittedName>
        <fullName evidence="2">Uncharacterized protein</fullName>
    </submittedName>
</protein>
<sequence>MVRLESMVLASATVMGSSCFRPAQSTSYLSQIQFFVYLPAIEHPGCTPALGTGT</sequence>
<evidence type="ECO:0000313" key="2">
    <source>
        <dbReference type="EMBL" id="CEK95461.1"/>
    </source>
</evidence>
<name>A0A0B7BSY1_9EUPU</name>